<feature type="compositionally biased region" description="Basic residues" evidence="1">
    <location>
        <begin position="154"/>
        <end position="169"/>
    </location>
</feature>
<evidence type="ECO:0000313" key="4">
    <source>
        <dbReference type="Proteomes" id="UP000676310"/>
    </source>
</evidence>
<keyword evidence="2" id="KW-1133">Transmembrane helix</keyword>
<dbReference type="OrthoDB" id="3690059at2759"/>
<protein>
    <submittedName>
        <fullName evidence="3">Uncharacterized protein</fullName>
    </submittedName>
</protein>
<sequence length="350" mass="38319">MPEQSSNPLQHPDSVLPNESPYHSSIMGRVDYELVYLPTGYKLLFVGTLAIVILGVVWTLMVWAVNMRMGMRSEMKEGKRVRNMRAKRMGEERRPIDKVSKYAHRHGNESEVWVDKATNMDMDSDDAVTSAAQIPFSYLGNNAHVGEDIEIKYRPRCKTHQPNRPRSRPLHTNAQSRTSTAPSPVNPFLDPPPNRLLQPDTGAALVKRTSLEWQTGRAAFFSSQNRTSTPVSRPVSPVPSHVNNKSNEPFELNVSDMEALEAGTVPLTGRKHISSCSSSSSPGSGSGGASDGFGLIRKSRSWVDQGVGFVDGAVDAFAAKLGRWTDDDGGNEALLLPVARQGRGEGVRVG</sequence>
<dbReference type="Proteomes" id="UP000676310">
    <property type="component" value="Unassembled WGS sequence"/>
</dbReference>
<keyword evidence="4" id="KW-1185">Reference proteome</keyword>
<feature type="compositionally biased region" description="Polar residues" evidence="1">
    <location>
        <begin position="170"/>
        <end position="183"/>
    </location>
</feature>
<feature type="compositionally biased region" description="Low complexity" evidence="1">
    <location>
        <begin position="226"/>
        <end position="242"/>
    </location>
</feature>
<feature type="region of interest" description="Disordered" evidence="1">
    <location>
        <begin position="153"/>
        <end position="199"/>
    </location>
</feature>
<keyword evidence="2" id="KW-0812">Transmembrane</keyword>
<organism evidence="3 4">
    <name type="scientific">Alternaria atra</name>
    <dbReference type="NCBI Taxonomy" id="119953"/>
    <lineage>
        <taxon>Eukaryota</taxon>
        <taxon>Fungi</taxon>
        <taxon>Dikarya</taxon>
        <taxon>Ascomycota</taxon>
        <taxon>Pezizomycotina</taxon>
        <taxon>Dothideomycetes</taxon>
        <taxon>Pleosporomycetidae</taxon>
        <taxon>Pleosporales</taxon>
        <taxon>Pleosporineae</taxon>
        <taxon>Pleosporaceae</taxon>
        <taxon>Alternaria</taxon>
        <taxon>Alternaria sect. Ulocladioides</taxon>
    </lineage>
</organism>
<dbReference type="RefSeq" id="XP_043169358.1">
    <property type="nucleotide sequence ID" value="XM_043313423.1"/>
</dbReference>
<gene>
    <name evidence="3" type="ORF">ALTATR162_LOCUS5803</name>
</gene>
<dbReference type="AlphaFoldDB" id="A0A8J2I8N9"/>
<comment type="caution">
    <text evidence="3">The sequence shown here is derived from an EMBL/GenBank/DDBJ whole genome shotgun (WGS) entry which is preliminary data.</text>
</comment>
<feature type="region of interest" description="Disordered" evidence="1">
    <location>
        <begin position="223"/>
        <end position="247"/>
    </location>
</feature>
<keyword evidence="2" id="KW-0472">Membrane</keyword>
<evidence type="ECO:0000256" key="2">
    <source>
        <dbReference type="SAM" id="Phobius"/>
    </source>
</evidence>
<dbReference type="GeneID" id="67017622"/>
<reference evidence="3" key="1">
    <citation type="submission" date="2021-05" db="EMBL/GenBank/DDBJ databases">
        <authorList>
            <person name="Stam R."/>
        </authorList>
    </citation>
    <scope>NUCLEOTIDE SEQUENCE</scope>
    <source>
        <strain evidence="3">CS162</strain>
    </source>
</reference>
<feature type="transmembrane region" description="Helical" evidence="2">
    <location>
        <begin position="43"/>
        <end position="65"/>
    </location>
</feature>
<evidence type="ECO:0000313" key="3">
    <source>
        <dbReference type="EMBL" id="CAG5160375.1"/>
    </source>
</evidence>
<proteinExistence type="predicted"/>
<accession>A0A8J2I8N9</accession>
<name>A0A8J2I8N9_9PLEO</name>
<dbReference type="EMBL" id="CAJRGZ010000019">
    <property type="protein sequence ID" value="CAG5160375.1"/>
    <property type="molecule type" value="Genomic_DNA"/>
</dbReference>
<feature type="region of interest" description="Disordered" evidence="1">
    <location>
        <begin position="1"/>
        <end position="20"/>
    </location>
</feature>
<evidence type="ECO:0000256" key="1">
    <source>
        <dbReference type="SAM" id="MobiDB-lite"/>
    </source>
</evidence>